<sequence>MNNELSLMLHALFAASAGDTVEIEMVVAGQTVNRYDLLGLFRAEAEECESASRANHLRYSANDLRRIADILDQLASAEPTKA</sequence>
<reference evidence="1 2" key="1">
    <citation type="submission" date="2019-11" db="EMBL/GenBank/DDBJ databases">
        <title>Type strains purchased from KCTC, JCM and DSMZ.</title>
        <authorList>
            <person name="Lu H."/>
        </authorList>
    </citation>
    <scope>NUCLEOTIDE SEQUENCE [LARGE SCALE GENOMIC DNA]</scope>
    <source>
        <strain evidence="1 2">JCM 31587</strain>
    </source>
</reference>
<dbReference type="Proteomes" id="UP000472320">
    <property type="component" value="Unassembled WGS sequence"/>
</dbReference>
<comment type="caution">
    <text evidence="1">The sequence shown here is derived from an EMBL/GenBank/DDBJ whole genome shotgun (WGS) entry which is preliminary data.</text>
</comment>
<proteinExistence type="predicted"/>
<name>A0A6L6QQE4_9BURK</name>
<evidence type="ECO:0000313" key="1">
    <source>
        <dbReference type="EMBL" id="MTW14321.1"/>
    </source>
</evidence>
<protein>
    <submittedName>
        <fullName evidence="1">Uncharacterized protein</fullName>
    </submittedName>
</protein>
<dbReference type="EMBL" id="WNKX01000040">
    <property type="protein sequence ID" value="MTW14321.1"/>
    <property type="molecule type" value="Genomic_DNA"/>
</dbReference>
<organism evidence="1 2">
    <name type="scientific">Massilia eburnea</name>
    <dbReference type="NCBI Taxonomy" id="1776165"/>
    <lineage>
        <taxon>Bacteria</taxon>
        <taxon>Pseudomonadati</taxon>
        <taxon>Pseudomonadota</taxon>
        <taxon>Betaproteobacteria</taxon>
        <taxon>Burkholderiales</taxon>
        <taxon>Oxalobacteraceae</taxon>
        <taxon>Telluria group</taxon>
        <taxon>Massilia</taxon>
    </lineage>
</organism>
<accession>A0A6L6QQE4</accession>
<dbReference type="AlphaFoldDB" id="A0A6L6QQE4"/>
<gene>
    <name evidence="1" type="ORF">GM658_27265</name>
</gene>
<evidence type="ECO:0000313" key="2">
    <source>
        <dbReference type="Proteomes" id="UP000472320"/>
    </source>
</evidence>
<keyword evidence="2" id="KW-1185">Reference proteome</keyword>